<dbReference type="Proteomes" id="UP000261640">
    <property type="component" value="Unplaced"/>
</dbReference>
<accession>A0A3Q3NKQ2</accession>
<dbReference type="InParanoid" id="A0A3Q3NKQ2"/>
<sequence>VPFCAWCSGWLHCPAAAECRQCFLIRLHPAGHSPHYRPESSLDYLSKEGRNWEFHKQKQLPINFTTFRLLCIIKRTIICMNNSSLLSAPSLVQKLH</sequence>
<dbReference type="Ensembl" id="ENSMAMT00000034795.2">
    <property type="protein sequence ID" value="ENSMAMP00000033929.2"/>
    <property type="gene ID" value="ENSMAMG00000022816.2"/>
</dbReference>
<keyword evidence="2" id="KW-1185">Reference proteome</keyword>
<dbReference type="AlphaFoldDB" id="A0A3Q3NKQ2"/>
<protein>
    <submittedName>
        <fullName evidence="1">Uncharacterized protein</fullName>
    </submittedName>
</protein>
<reference evidence="1" key="2">
    <citation type="submission" date="2025-09" db="UniProtKB">
        <authorList>
            <consortium name="Ensembl"/>
        </authorList>
    </citation>
    <scope>IDENTIFICATION</scope>
</reference>
<organism evidence="1 2">
    <name type="scientific">Mastacembelus armatus</name>
    <name type="common">zig-zag eel</name>
    <dbReference type="NCBI Taxonomy" id="205130"/>
    <lineage>
        <taxon>Eukaryota</taxon>
        <taxon>Metazoa</taxon>
        <taxon>Chordata</taxon>
        <taxon>Craniata</taxon>
        <taxon>Vertebrata</taxon>
        <taxon>Euteleostomi</taxon>
        <taxon>Actinopterygii</taxon>
        <taxon>Neopterygii</taxon>
        <taxon>Teleostei</taxon>
        <taxon>Neoteleostei</taxon>
        <taxon>Acanthomorphata</taxon>
        <taxon>Anabantaria</taxon>
        <taxon>Synbranchiformes</taxon>
        <taxon>Mastacembelidae</taxon>
        <taxon>Mastacembelus</taxon>
    </lineage>
</organism>
<evidence type="ECO:0000313" key="1">
    <source>
        <dbReference type="Ensembl" id="ENSMAMP00000033929.2"/>
    </source>
</evidence>
<reference evidence="1" key="1">
    <citation type="submission" date="2025-08" db="UniProtKB">
        <authorList>
            <consortium name="Ensembl"/>
        </authorList>
    </citation>
    <scope>IDENTIFICATION</scope>
</reference>
<evidence type="ECO:0000313" key="2">
    <source>
        <dbReference type="Proteomes" id="UP000261640"/>
    </source>
</evidence>
<proteinExistence type="predicted"/>
<name>A0A3Q3NKQ2_9TELE</name>